<comment type="caution">
    <text evidence="1">The sequence shown here is derived from an EMBL/GenBank/DDBJ whole genome shotgun (WGS) entry which is preliminary data.</text>
</comment>
<gene>
    <name evidence="1" type="ORF">GN958_ATG08822</name>
</gene>
<evidence type="ECO:0000313" key="1">
    <source>
        <dbReference type="EMBL" id="KAF4141933.1"/>
    </source>
</evidence>
<protein>
    <recommendedName>
        <fullName evidence="3">BED-type domain-containing protein</fullName>
    </recommendedName>
</protein>
<sequence length="197" mass="22761">MELDVPGNKRHNAVHFQIYHCGDYQAPRKRDVDWSEVDVDADDYVYCLRCESAIHKLGFTHIDRVKRHLRETCAKRPRQEVVTSYFPPQVDAATQSLFNKMSALWMFSAGMTFYKAQHATCAAVFRLLHPMIEIPSQYLIRDRLLDECYEDSISNIRVSLSMHFCLLVTDGWTDINGDAVITYLVISGDQTFFLESV</sequence>
<name>A0A8S9UN08_PHYIN</name>
<dbReference type="AlphaFoldDB" id="A0A8S9UN08"/>
<evidence type="ECO:0000313" key="2">
    <source>
        <dbReference type="Proteomes" id="UP000704712"/>
    </source>
</evidence>
<proteinExistence type="predicted"/>
<dbReference type="Proteomes" id="UP000704712">
    <property type="component" value="Unassembled WGS sequence"/>
</dbReference>
<reference evidence="1" key="1">
    <citation type="submission" date="2020-03" db="EMBL/GenBank/DDBJ databases">
        <title>Hybrid Assembly of Korean Phytophthora infestans isolates.</title>
        <authorList>
            <person name="Prokchorchik M."/>
            <person name="Lee Y."/>
            <person name="Seo J."/>
            <person name="Cho J.-H."/>
            <person name="Park Y.-E."/>
            <person name="Jang D.-C."/>
            <person name="Im J.-S."/>
            <person name="Choi J.-G."/>
            <person name="Park H.-J."/>
            <person name="Lee G.-B."/>
            <person name="Lee Y.-G."/>
            <person name="Hong S.-Y."/>
            <person name="Cho K."/>
            <person name="Sohn K.H."/>
        </authorList>
    </citation>
    <scope>NUCLEOTIDE SEQUENCE</scope>
    <source>
        <strain evidence="1">KR_2_A2</strain>
    </source>
</reference>
<organism evidence="1 2">
    <name type="scientific">Phytophthora infestans</name>
    <name type="common">Potato late blight agent</name>
    <name type="synonym">Botrytis infestans</name>
    <dbReference type="NCBI Taxonomy" id="4787"/>
    <lineage>
        <taxon>Eukaryota</taxon>
        <taxon>Sar</taxon>
        <taxon>Stramenopiles</taxon>
        <taxon>Oomycota</taxon>
        <taxon>Peronosporomycetes</taxon>
        <taxon>Peronosporales</taxon>
        <taxon>Peronosporaceae</taxon>
        <taxon>Phytophthora</taxon>
    </lineage>
</organism>
<accession>A0A8S9UN08</accession>
<dbReference type="EMBL" id="JAACNO010001230">
    <property type="protein sequence ID" value="KAF4141933.1"/>
    <property type="molecule type" value="Genomic_DNA"/>
</dbReference>
<evidence type="ECO:0008006" key="3">
    <source>
        <dbReference type="Google" id="ProtNLM"/>
    </source>
</evidence>